<dbReference type="Gene3D" id="3.40.50.300">
    <property type="entry name" value="P-loop containing nucleotide triphosphate hydrolases"/>
    <property type="match status" value="2"/>
</dbReference>
<dbReference type="CDD" id="cd18809">
    <property type="entry name" value="SF1_C_RecD"/>
    <property type="match status" value="1"/>
</dbReference>
<accession>A0A0K0VL96</accession>
<proteinExistence type="predicted"/>
<dbReference type="EMBL" id="KR091915">
    <property type="protein sequence ID" value="AKS10488.1"/>
    <property type="molecule type" value="Genomic_DNA"/>
</dbReference>
<reference evidence="4" key="1">
    <citation type="submission" date="2015-07" db="EMBL/GenBank/DDBJ databases">
        <title>Complete sequence of a blaKPC-2-harbouring IncN2-type plasmid from Klebsiella pneumoniae in Korea.</title>
        <authorList>
            <person name="Kim S.Y."/>
        </authorList>
    </citation>
    <scope>NUCLEOTIDE SEQUENCE</scope>
    <source>
        <strain evidence="4">KPC-DK05</strain>
        <plasmid evidence="4">pKPC-DK05</plasmid>
    </source>
</reference>
<geneLocation type="plasmid" evidence="4">
    <name>pKPC-DK05</name>
</geneLocation>
<dbReference type="NCBIfam" id="TIGR02686">
    <property type="entry name" value="relax_trwC"/>
    <property type="match status" value="1"/>
</dbReference>
<feature type="region of interest" description="Disordered" evidence="1">
    <location>
        <begin position="923"/>
        <end position="969"/>
    </location>
</feature>
<dbReference type="AlphaFoldDB" id="A0A0K0VL96"/>
<dbReference type="SUPFAM" id="SSF55464">
    <property type="entry name" value="Origin of replication-binding domain, RBD-like"/>
    <property type="match status" value="1"/>
</dbReference>
<name>A0A0K0VL96_KLEPN</name>
<dbReference type="InterPro" id="IPR014059">
    <property type="entry name" value="TraI/TrwC_relax"/>
</dbReference>
<dbReference type="Pfam" id="PF08751">
    <property type="entry name" value="TrwC"/>
    <property type="match status" value="1"/>
</dbReference>
<protein>
    <submittedName>
        <fullName evidence="4">Conjugal transfer protein traI</fullName>
    </submittedName>
</protein>
<gene>
    <name evidence="4" type="primary">traI</name>
</gene>
<dbReference type="Gene3D" id="2.30.30.940">
    <property type="match status" value="1"/>
</dbReference>
<dbReference type="InterPro" id="IPR014862">
    <property type="entry name" value="TrwC"/>
</dbReference>
<sequence length="969" mass="108485">MLNITTITRQRVDKVVDYYADGADDYYAKDGNAMQWQGAGAEELGLTGEVEQKRFAKLLDGKVTDDISVMRKTANSESKERLGYDLTFSAPKGVTLQALVNGDKRIIEAHDRAVTKAIEEAERLALGRFTVNKKTHVENTNKLIVGKFRHETSRELDPDLHTHAFVMNLTKTSDGKWRSLTNDGIVNSLTLLGNVYKSELARELELAGYNLRYDRNGTFDLAHFSQEQIAQFSQRSQQIEAELAKNGLSRETASHEQKNAAALKTRKSKGEVDRDVLYEGWKNRAKELQIDFDSREWKGAANDDIARNTQPAALEKPIEYQADKVMTFAIRSLTERQSVITERELMDVAMKHGYGRLTLDDIRAARERAITSGNLIKEEATYAAATTNKKQQNVAMTREQWVTELVKAGRNKDEARKLVDKGITNGRLVQQKPRFTTQLAQQRERNILKMEREGRGKIQTPYTREFSEGWLASRTLKPEQLKAVMGIIHTPNQFISVHGFAGTGKSYMTKSAADFLKEQGVHVTSLAPYGSQVKALQAEGLESRTLQSFLRASDKKIGPGSVVFIDEAGVIPARQMEETMRVIRDAGARAVFLGDTKQTKAVEAGKPFEQLIKAGMETAYMKDIQRQKDPELLKAALNAAEGKIKASLTHVTSIVEEKNHDQRYRRIVGDYVAMPPTDRANALIITGTNDSRKKINAYIQAELGLKGQGINYPLLNRLDTTQAQRQHSKYYEKGAVIIPERDYSNGLKRGAVYTVLDTGPGNKLTVSDGSGDTIAFSPARFSKLSVYSVEKTELAVGDQVRITRNDAHLDLANGDRFKVKGVQSGEVLLENEKGRLVKIDANKPMYLGLAYASTVHSAQGLTCDKVFINMDTRSLTTAKDVYYVAVTRAKHEAVIYTDDEKKLDKAASREGFKTAALELEQLKRYAKEQQHDAREKGRDKTEPTQEKDNAKRKGKGHDKNNDERAFRGF</sequence>
<organism evidence="4">
    <name type="scientific">Klebsiella pneumoniae</name>
    <dbReference type="NCBI Taxonomy" id="573"/>
    <lineage>
        <taxon>Bacteria</taxon>
        <taxon>Pseudomonadati</taxon>
        <taxon>Pseudomonadota</taxon>
        <taxon>Gammaproteobacteria</taxon>
        <taxon>Enterobacterales</taxon>
        <taxon>Enterobacteriaceae</taxon>
        <taxon>Klebsiella/Raoultella group</taxon>
        <taxon>Klebsiella</taxon>
        <taxon>Klebsiella pneumoniae complex</taxon>
    </lineage>
</organism>
<keyword evidence="4" id="KW-0614">Plasmid</keyword>
<evidence type="ECO:0000256" key="1">
    <source>
        <dbReference type="SAM" id="MobiDB-lite"/>
    </source>
</evidence>
<evidence type="ECO:0000259" key="2">
    <source>
        <dbReference type="Pfam" id="PF08751"/>
    </source>
</evidence>
<dbReference type="SUPFAM" id="SSF52540">
    <property type="entry name" value="P-loop containing nucleoside triphosphate hydrolases"/>
    <property type="match status" value="2"/>
</dbReference>
<evidence type="ECO:0000259" key="3">
    <source>
        <dbReference type="Pfam" id="PF13538"/>
    </source>
</evidence>
<feature type="domain" description="TrwC relaxase" evidence="2">
    <location>
        <begin position="15"/>
        <end position="287"/>
    </location>
</feature>
<dbReference type="Pfam" id="PF13538">
    <property type="entry name" value="UvrD_C_2"/>
    <property type="match status" value="1"/>
</dbReference>
<dbReference type="NCBIfam" id="NF041492">
    <property type="entry name" value="MobF"/>
    <property type="match status" value="1"/>
</dbReference>
<dbReference type="InterPro" id="IPR027785">
    <property type="entry name" value="UvrD-like_helicase_C"/>
</dbReference>
<dbReference type="Pfam" id="PF13604">
    <property type="entry name" value="AAA_30"/>
    <property type="match status" value="1"/>
</dbReference>
<dbReference type="RefSeq" id="WP_172686107.1">
    <property type="nucleotide sequence ID" value="NZ_KR091915.1"/>
</dbReference>
<evidence type="ECO:0000313" key="4">
    <source>
        <dbReference type="EMBL" id="AKS10488.1"/>
    </source>
</evidence>
<feature type="domain" description="UvrD-like helicase C-terminal" evidence="3">
    <location>
        <begin position="849"/>
        <end position="896"/>
    </location>
</feature>
<dbReference type="InterPro" id="IPR027417">
    <property type="entry name" value="P-loop_NTPase"/>
</dbReference>